<comment type="caution">
    <text evidence="1">The sequence shown here is derived from an EMBL/GenBank/DDBJ whole genome shotgun (WGS) entry which is preliminary data.</text>
</comment>
<name>A0A5C5VA00_9BACT</name>
<dbReference type="Proteomes" id="UP000316714">
    <property type="component" value="Unassembled WGS sequence"/>
</dbReference>
<dbReference type="AlphaFoldDB" id="A0A5C5VA00"/>
<dbReference type="OrthoDB" id="242161at2"/>
<evidence type="ECO:0000313" key="1">
    <source>
        <dbReference type="EMBL" id="TWT35388.1"/>
    </source>
</evidence>
<dbReference type="RefSeq" id="WP_146561525.1">
    <property type="nucleotide sequence ID" value="NZ_SIHJ01000001.1"/>
</dbReference>
<dbReference type="EMBL" id="SIHJ01000001">
    <property type="protein sequence ID" value="TWT35388.1"/>
    <property type="molecule type" value="Genomic_DNA"/>
</dbReference>
<gene>
    <name evidence="1" type="ORF">KOR34_02790</name>
</gene>
<keyword evidence="2" id="KW-1185">Reference proteome</keyword>
<sequence>MGVVAIFDGFGDADLDNNGVPLEDYDVSVQGSVESTTYIPGRLYVDGMSGERTNTEVASVLDAADTGIRWLQIRGWSDALDTAHPGPGSPKPQITIVDDTQGAMVETSGGAGGLGIDAIDSGYAMAWESRGGGSVAAGFFDRTISLGSTVGDTVKVSFDFRVWRDAPNTNSGADSNNSPSFGELRFGLYQDTDNQLGMTNPFAGRQVDEEGNPLPNQSADFMPAVWGQEQGLFEGALTGTQGAGDEIGANGDAGWQASVHMGDALVPDGGGSRIREEVNADRLLQGSTDVETVARPENMASGGPFDPPEYDFINLDLTKVYNIELVLTRATLTEEADTIHAELRVTDKQSGAVKSFGDTNDLDDINLPGLDSDSWDYFAIRNASSGGGEFDFIMDNFTIEVEGSSAVLLGDFNGDLVVDAADYTVWRDNLNAADESLIGNAGDGSGVVDAGDYDLWRSQFGEGVGPGASASSVAPEPSGVWLAVAAAATLGRRRRSCWKPRT</sequence>
<evidence type="ECO:0008006" key="3">
    <source>
        <dbReference type="Google" id="ProtNLM"/>
    </source>
</evidence>
<proteinExistence type="predicted"/>
<reference evidence="1 2" key="1">
    <citation type="submission" date="2019-02" db="EMBL/GenBank/DDBJ databases">
        <title>Deep-cultivation of Planctomycetes and their phenomic and genomic characterization uncovers novel biology.</title>
        <authorList>
            <person name="Wiegand S."/>
            <person name="Jogler M."/>
            <person name="Boedeker C."/>
            <person name="Pinto D."/>
            <person name="Vollmers J."/>
            <person name="Rivas-Marin E."/>
            <person name="Kohn T."/>
            <person name="Peeters S.H."/>
            <person name="Heuer A."/>
            <person name="Rast P."/>
            <person name="Oberbeckmann S."/>
            <person name="Bunk B."/>
            <person name="Jeske O."/>
            <person name="Meyerdierks A."/>
            <person name="Storesund J.E."/>
            <person name="Kallscheuer N."/>
            <person name="Luecker S."/>
            <person name="Lage O.M."/>
            <person name="Pohl T."/>
            <person name="Merkel B.J."/>
            <person name="Hornburger P."/>
            <person name="Mueller R.-W."/>
            <person name="Bruemmer F."/>
            <person name="Labrenz M."/>
            <person name="Spormann A.M."/>
            <person name="Op Den Camp H."/>
            <person name="Overmann J."/>
            <person name="Amann R."/>
            <person name="Jetten M.S.M."/>
            <person name="Mascher T."/>
            <person name="Medema M.H."/>
            <person name="Devos D.P."/>
            <person name="Kaster A.-K."/>
            <person name="Ovreas L."/>
            <person name="Rohde M."/>
            <person name="Galperin M.Y."/>
            <person name="Jogler C."/>
        </authorList>
    </citation>
    <scope>NUCLEOTIDE SEQUENCE [LARGE SCALE GENOMIC DNA]</scope>
    <source>
        <strain evidence="1 2">KOR34</strain>
    </source>
</reference>
<organism evidence="1 2">
    <name type="scientific">Posidoniimonas corsicana</name>
    <dbReference type="NCBI Taxonomy" id="1938618"/>
    <lineage>
        <taxon>Bacteria</taxon>
        <taxon>Pseudomonadati</taxon>
        <taxon>Planctomycetota</taxon>
        <taxon>Planctomycetia</taxon>
        <taxon>Pirellulales</taxon>
        <taxon>Lacipirellulaceae</taxon>
        <taxon>Posidoniimonas</taxon>
    </lineage>
</organism>
<evidence type="ECO:0000313" key="2">
    <source>
        <dbReference type="Proteomes" id="UP000316714"/>
    </source>
</evidence>
<accession>A0A5C5VA00</accession>
<protein>
    <recommendedName>
        <fullName evidence="3">PEP-CTERM protein-sorting domain-containing protein</fullName>
    </recommendedName>
</protein>